<evidence type="ECO:0000313" key="5">
    <source>
        <dbReference type="EMBL" id="KAJ3688076.1"/>
    </source>
</evidence>
<comment type="similarity">
    <text evidence="1">Belongs to the alkB family.</text>
</comment>
<feature type="domain" description="Fe2OG dioxygenase" evidence="4">
    <location>
        <begin position="459"/>
        <end position="556"/>
    </location>
</feature>
<reference evidence="5 6" key="1">
    <citation type="journal article" date="2022" name="Cell">
        <title>Repeat-based holocentromeres influence genome architecture and karyotype evolution.</title>
        <authorList>
            <person name="Hofstatter P.G."/>
            <person name="Thangavel G."/>
            <person name="Lux T."/>
            <person name="Neumann P."/>
            <person name="Vondrak T."/>
            <person name="Novak P."/>
            <person name="Zhang M."/>
            <person name="Costa L."/>
            <person name="Castellani M."/>
            <person name="Scott A."/>
            <person name="Toegelov H."/>
            <person name="Fuchs J."/>
            <person name="Mata-Sucre Y."/>
            <person name="Dias Y."/>
            <person name="Vanzela A.L.L."/>
            <person name="Huettel B."/>
            <person name="Almeida C.C.S."/>
            <person name="Simkova H."/>
            <person name="Souza G."/>
            <person name="Pedrosa-Harand A."/>
            <person name="Macas J."/>
            <person name="Mayer K.F.X."/>
            <person name="Houben A."/>
            <person name="Marques A."/>
        </authorList>
    </citation>
    <scope>NUCLEOTIDE SEQUENCE [LARGE SCALE GENOMIC DNA]</scope>
    <source>
        <strain evidence="5">RhyTen1mFocal</strain>
    </source>
</reference>
<feature type="compositionally biased region" description="Basic residues" evidence="3">
    <location>
        <begin position="61"/>
        <end position="79"/>
    </location>
</feature>
<name>A0AAD5Z764_9POAL</name>
<dbReference type="AlphaFoldDB" id="A0AAD5Z764"/>
<gene>
    <name evidence="5" type="ORF">LUZ61_017240</name>
</gene>
<dbReference type="Gene3D" id="2.60.120.590">
    <property type="entry name" value="Alpha-ketoglutarate-dependent dioxygenase AlkB-like"/>
    <property type="match status" value="1"/>
</dbReference>
<dbReference type="GO" id="GO:0032451">
    <property type="term" value="F:demethylase activity"/>
    <property type="evidence" value="ECO:0007669"/>
    <property type="project" value="InterPro"/>
</dbReference>
<evidence type="ECO:0000313" key="6">
    <source>
        <dbReference type="Proteomes" id="UP001210211"/>
    </source>
</evidence>
<dbReference type="InterPro" id="IPR044842">
    <property type="entry name" value="ALKBH9B/ALKBH10B-like"/>
</dbReference>
<sequence>MSASGAHMKWTAVIYDQRGPVEVRATRGPRGSPREMPYIRSHWLSREIALHRKRETQQKNSKQKRERKRTKKKKKKNRINHNERERERALIRISNRIRINRHLTQLYILPKAEAVMAGAAPPAALPDVFARDAIIAWYRGEFAAANAIIDALCGHLSEIGAGGGVEYQPLFAALHRRRLNWFPVLHLQKFFSIGEVASELRRVADAHAAAEAAIAAANNAYHEEVIAMEIKAAKEVIEEVVEVAEAEVVEVEAEEEVIDPSPVVVEEAISNGGSTEERDADVDASSAGSSPDRKSAEEEEVTADGGSQGEHSVVESQGDQSMTENFHLCMDHEDCMTRPERIKILKGFVAKESVKGHTVNVVKGLKIYEDIFTSSELLKLGEYINELRQAGRRGELSGETFIFFNKQIKGNKREIIQLGVPLFQPTTEEATTNIEPIPQALQDVIDHLVLWRLIPESRKPNSCIINFFDEDESSQPYYKPPHLDNPISTLILSETTMAFGRALFSDQNGNYKGPLTLDIKEGSLLVMRGNSADMARHVVCPSSTKRVSISFVRVRPPPSQSDITPMVSSPTKALTLWQPGTPPPQKIPNGAMIAGYGPHALIPSPYGMVLRAAPLVMVAPTKPMVAGSNRKMTKGGTGVFLPWTVGPKRYNKHLPPRIQRRRFASLLPTIEAQG</sequence>
<dbReference type="EMBL" id="JAMRDG010000002">
    <property type="protein sequence ID" value="KAJ3688076.1"/>
    <property type="molecule type" value="Genomic_DNA"/>
</dbReference>
<evidence type="ECO:0000256" key="2">
    <source>
        <dbReference type="SAM" id="Coils"/>
    </source>
</evidence>
<dbReference type="PANTHER" id="PTHR31447">
    <property type="entry name" value="HYDROXYPROLINE-RICH GLYCOPROTEIN FAMILY PROTEIN-RELATED"/>
    <property type="match status" value="1"/>
</dbReference>
<dbReference type="InterPro" id="IPR005123">
    <property type="entry name" value="Oxoglu/Fe-dep_dioxygenase_dom"/>
</dbReference>
<dbReference type="PROSITE" id="PS51471">
    <property type="entry name" value="FE2OG_OXY"/>
    <property type="match status" value="1"/>
</dbReference>
<dbReference type="InterPro" id="IPR037151">
    <property type="entry name" value="AlkB-like_sf"/>
</dbReference>
<organism evidence="5 6">
    <name type="scientific">Rhynchospora tenuis</name>
    <dbReference type="NCBI Taxonomy" id="198213"/>
    <lineage>
        <taxon>Eukaryota</taxon>
        <taxon>Viridiplantae</taxon>
        <taxon>Streptophyta</taxon>
        <taxon>Embryophyta</taxon>
        <taxon>Tracheophyta</taxon>
        <taxon>Spermatophyta</taxon>
        <taxon>Magnoliopsida</taxon>
        <taxon>Liliopsida</taxon>
        <taxon>Poales</taxon>
        <taxon>Cyperaceae</taxon>
        <taxon>Cyperoideae</taxon>
        <taxon>Rhynchosporeae</taxon>
        <taxon>Rhynchospora</taxon>
    </lineage>
</organism>
<accession>A0AAD5Z764</accession>
<evidence type="ECO:0000256" key="1">
    <source>
        <dbReference type="ARBA" id="ARBA00007879"/>
    </source>
</evidence>
<comment type="caution">
    <text evidence="5">The sequence shown here is derived from an EMBL/GenBank/DDBJ whole genome shotgun (WGS) entry which is preliminary data.</text>
</comment>
<protein>
    <recommendedName>
        <fullName evidence="4">Fe2OG dioxygenase domain-containing protein</fullName>
    </recommendedName>
</protein>
<proteinExistence type="inferred from homology"/>
<feature type="region of interest" description="Disordered" evidence="3">
    <location>
        <begin position="49"/>
        <end position="85"/>
    </location>
</feature>
<dbReference type="GO" id="GO:0003729">
    <property type="term" value="F:mRNA binding"/>
    <property type="evidence" value="ECO:0007669"/>
    <property type="project" value="InterPro"/>
</dbReference>
<feature type="coiled-coil region" evidence="2">
    <location>
        <begin position="227"/>
        <end position="254"/>
    </location>
</feature>
<evidence type="ECO:0000256" key="3">
    <source>
        <dbReference type="SAM" id="MobiDB-lite"/>
    </source>
</evidence>
<dbReference type="SUPFAM" id="SSF51197">
    <property type="entry name" value="Clavaminate synthase-like"/>
    <property type="match status" value="1"/>
</dbReference>
<evidence type="ECO:0000259" key="4">
    <source>
        <dbReference type="PROSITE" id="PS51471"/>
    </source>
</evidence>
<keyword evidence="6" id="KW-1185">Reference proteome</keyword>
<dbReference type="Pfam" id="PF03171">
    <property type="entry name" value="2OG-FeII_Oxy"/>
    <property type="match status" value="1"/>
</dbReference>
<dbReference type="InterPro" id="IPR044861">
    <property type="entry name" value="IPNS-like_FE2OG_OXY"/>
</dbReference>
<dbReference type="Proteomes" id="UP001210211">
    <property type="component" value="Unassembled WGS sequence"/>
</dbReference>
<dbReference type="GO" id="GO:0006402">
    <property type="term" value="P:mRNA catabolic process"/>
    <property type="evidence" value="ECO:0007669"/>
    <property type="project" value="InterPro"/>
</dbReference>
<dbReference type="PANTHER" id="PTHR31447:SF2">
    <property type="entry name" value="RNA DEMETHYLASE ALKBH10B"/>
    <property type="match status" value="1"/>
</dbReference>
<keyword evidence="2" id="KW-0175">Coiled coil</keyword>
<feature type="region of interest" description="Disordered" evidence="3">
    <location>
        <begin position="271"/>
        <end position="319"/>
    </location>
</feature>